<dbReference type="InterPro" id="IPR006128">
    <property type="entry name" value="Lipoprotein_PsaA-like"/>
</dbReference>
<dbReference type="Gene3D" id="3.40.50.1980">
    <property type="entry name" value="Nitrogenase molybdenum iron protein domain"/>
    <property type="match status" value="2"/>
</dbReference>
<dbReference type="EMBL" id="CAAHFG010000005">
    <property type="protein sequence ID" value="VGO17608.1"/>
    <property type="molecule type" value="Genomic_DNA"/>
</dbReference>
<evidence type="ECO:0000256" key="5">
    <source>
        <dbReference type="SAM" id="SignalP"/>
    </source>
</evidence>
<dbReference type="PANTHER" id="PTHR42953:SF2">
    <property type="entry name" value="ADHESION PROTEIN"/>
    <property type="match status" value="1"/>
</dbReference>
<reference evidence="6 7" key="1">
    <citation type="submission" date="2019-04" db="EMBL/GenBank/DDBJ databases">
        <authorList>
            <person name="Van Vliet M D."/>
        </authorList>
    </citation>
    <scope>NUCLEOTIDE SEQUENCE [LARGE SCALE GENOMIC DNA]</scope>
    <source>
        <strain evidence="6 7">F1</strain>
    </source>
</reference>
<dbReference type="SUPFAM" id="SSF53807">
    <property type="entry name" value="Helical backbone' metal receptor"/>
    <property type="match status" value="1"/>
</dbReference>
<keyword evidence="3 5" id="KW-0732">Signal</keyword>
<gene>
    <name evidence="6" type="primary">hpf_2</name>
    <name evidence="6" type="ORF">PDESU_06207</name>
</gene>
<accession>A0A6C2UBR8</accession>
<evidence type="ECO:0000256" key="2">
    <source>
        <dbReference type="ARBA" id="ARBA00022448"/>
    </source>
</evidence>
<keyword evidence="7" id="KW-1185">Reference proteome</keyword>
<dbReference type="Pfam" id="PF01297">
    <property type="entry name" value="ZnuA"/>
    <property type="match status" value="1"/>
</dbReference>
<dbReference type="PRINTS" id="PR00690">
    <property type="entry name" value="ADHESNFAMILY"/>
</dbReference>
<evidence type="ECO:0000256" key="3">
    <source>
        <dbReference type="ARBA" id="ARBA00022729"/>
    </source>
</evidence>
<dbReference type="GO" id="GO:0046872">
    <property type="term" value="F:metal ion binding"/>
    <property type="evidence" value="ECO:0007669"/>
    <property type="project" value="InterPro"/>
</dbReference>
<keyword evidence="2 4" id="KW-0813">Transport</keyword>
<feature type="chain" id="PRO_5025473645" evidence="5">
    <location>
        <begin position="21"/>
        <end position="300"/>
    </location>
</feature>
<name>A0A6C2UBR8_PONDE</name>
<dbReference type="PANTHER" id="PTHR42953">
    <property type="entry name" value="HIGH-AFFINITY ZINC UPTAKE SYSTEM PROTEIN ZNUA-RELATED"/>
    <property type="match status" value="1"/>
</dbReference>
<dbReference type="Proteomes" id="UP000366872">
    <property type="component" value="Unassembled WGS sequence"/>
</dbReference>
<dbReference type="GO" id="GO:0030001">
    <property type="term" value="P:metal ion transport"/>
    <property type="evidence" value="ECO:0007669"/>
    <property type="project" value="InterPro"/>
</dbReference>
<dbReference type="InterPro" id="IPR006127">
    <property type="entry name" value="ZnuA-like"/>
</dbReference>
<evidence type="ECO:0000256" key="4">
    <source>
        <dbReference type="RuleBase" id="RU003512"/>
    </source>
</evidence>
<dbReference type="PRINTS" id="PR00691">
    <property type="entry name" value="ADHESINB"/>
</dbReference>
<evidence type="ECO:0000313" key="6">
    <source>
        <dbReference type="EMBL" id="VGO17608.1"/>
    </source>
</evidence>
<dbReference type="RefSeq" id="WP_136083098.1">
    <property type="nucleotide sequence ID" value="NZ_CAAHFG010000005.1"/>
</dbReference>
<sequence>MFKKTRFPLLMLTLSTTAFAGQLKVVATTADLASIAREITGDLAKVDSICTGKQDPHHLQARPKYVMMARGADLWIRTGMELEVGWEMPVIDGSRNRGIRPGQPGHLDASAHIHKLEVPEASMLSRAMGDVHAQGNPHYLIDPENAKHVAADIAARLARLDPKNEEAYKANAVRFQQEVDRRMEDWKAKMEPFLGKPVVTYHKSWIYFCHRFGIRIAIELEPKPGIPPSPTHLTRVVQTVQAEKIGVILQEPWYSTKAADRVAEKTGARVVVAPTSTGGDPAATDYFSLIDLIVQRLAGE</sequence>
<feature type="signal peptide" evidence="5">
    <location>
        <begin position="1"/>
        <end position="20"/>
    </location>
</feature>
<dbReference type="InterPro" id="IPR050492">
    <property type="entry name" value="Bact_metal-bind_prot9"/>
</dbReference>
<evidence type="ECO:0000313" key="7">
    <source>
        <dbReference type="Proteomes" id="UP000366872"/>
    </source>
</evidence>
<dbReference type="GO" id="GO:0007155">
    <property type="term" value="P:cell adhesion"/>
    <property type="evidence" value="ECO:0007669"/>
    <property type="project" value="InterPro"/>
</dbReference>
<protein>
    <submittedName>
        <fullName evidence="6">Metal ABC transporter substrate-binding protein Hpf</fullName>
    </submittedName>
</protein>
<organism evidence="6 7">
    <name type="scientific">Pontiella desulfatans</name>
    <dbReference type="NCBI Taxonomy" id="2750659"/>
    <lineage>
        <taxon>Bacteria</taxon>
        <taxon>Pseudomonadati</taxon>
        <taxon>Kiritimatiellota</taxon>
        <taxon>Kiritimatiellia</taxon>
        <taxon>Kiritimatiellales</taxon>
        <taxon>Pontiellaceae</taxon>
        <taxon>Pontiella</taxon>
    </lineage>
</organism>
<dbReference type="InterPro" id="IPR006129">
    <property type="entry name" value="AdhesinB"/>
</dbReference>
<proteinExistence type="inferred from homology"/>
<comment type="similarity">
    <text evidence="1 4">Belongs to the bacterial solute-binding protein 9 family.</text>
</comment>
<evidence type="ECO:0000256" key="1">
    <source>
        <dbReference type="ARBA" id="ARBA00011028"/>
    </source>
</evidence>
<dbReference type="AlphaFoldDB" id="A0A6C2UBR8"/>